<feature type="non-terminal residue" evidence="1">
    <location>
        <position position="1"/>
    </location>
</feature>
<dbReference type="EMBL" id="CAVNYO010000110">
    <property type="protein sequence ID" value="CAK5266628.1"/>
    <property type="molecule type" value="Genomic_DNA"/>
</dbReference>
<proteinExistence type="predicted"/>
<name>A0AAD2H1Z8_9AGAR</name>
<dbReference type="AlphaFoldDB" id="A0AAD2H1Z8"/>
<evidence type="ECO:0000313" key="2">
    <source>
        <dbReference type="Proteomes" id="UP001295794"/>
    </source>
</evidence>
<keyword evidence="2" id="KW-1185">Reference proteome</keyword>
<protein>
    <recommendedName>
        <fullName evidence="3">BTB domain-containing protein</fullName>
    </recommendedName>
</protein>
<evidence type="ECO:0000313" key="1">
    <source>
        <dbReference type="EMBL" id="CAK5266628.1"/>
    </source>
</evidence>
<dbReference type="Gene3D" id="3.30.710.10">
    <property type="entry name" value="Potassium Channel Kv1.1, Chain A"/>
    <property type="match status" value="1"/>
</dbReference>
<evidence type="ECO:0008006" key="3">
    <source>
        <dbReference type="Google" id="ProtNLM"/>
    </source>
</evidence>
<dbReference type="InterPro" id="IPR011333">
    <property type="entry name" value="SKP1/BTB/POZ_sf"/>
</dbReference>
<gene>
    <name evidence="1" type="ORF">MYCIT1_LOCUS8524</name>
</gene>
<sequence length="312" mass="34559">VNHHHSTVTRQHPNLPSLIFIHILRIGQLVTAELPRGDGTISHSPLTTCGSIWRPFCTCSFRASTHSAAMESVPTTTISERFCAPDHDVIIQSSDDVLFKLHRKNLEVHSLVFSDAAAVTGSVIENKDEIVELSEDSATLDVLFRYMYNQPQPDLSAVDFLVVTRLAVAAEKYTVNAAIPAILIHMTSLEDHPLHVLDYAFRNDNAKLANAAAELTVGLSVCDAHSLLSQDAFAAWILYYDRWSKGVRALLSALIDKNVAQPIYSRTGGVSYPVSQSTLATVARWKFAEVRSQRSLYNIVDLSDDFLDHTFI</sequence>
<dbReference type="Proteomes" id="UP001295794">
    <property type="component" value="Unassembled WGS sequence"/>
</dbReference>
<reference evidence="1" key="1">
    <citation type="submission" date="2023-11" db="EMBL/GenBank/DDBJ databases">
        <authorList>
            <person name="De Vega J J."/>
            <person name="De Vega J J."/>
        </authorList>
    </citation>
    <scope>NUCLEOTIDE SEQUENCE</scope>
</reference>
<accession>A0AAD2H1Z8</accession>
<comment type="caution">
    <text evidence="1">The sequence shown here is derived from an EMBL/GenBank/DDBJ whole genome shotgun (WGS) entry which is preliminary data.</text>
</comment>
<organism evidence="1 2">
    <name type="scientific">Mycena citricolor</name>
    <dbReference type="NCBI Taxonomy" id="2018698"/>
    <lineage>
        <taxon>Eukaryota</taxon>
        <taxon>Fungi</taxon>
        <taxon>Dikarya</taxon>
        <taxon>Basidiomycota</taxon>
        <taxon>Agaricomycotina</taxon>
        <taxon>Agaricomycetes</taxon>
        <taxon>Agaricomycetidae</taxon>
        <taxon>Agaricales</taxon>
        <taxon>Marasmiineae</taxon>
        <taxon>Mycenaceae</taxon>
        <taxon>Mycena</taxon>
    </lineage>
</organism>